<reference evidence="1 2" key="1">
    <citation type="submission" date="2020-01" db="EMBL/GenBank/DDBJ databases">
        <title>Herbidospora sp. NEAU-GS84 nov., a novel actinomycete isolated from soil.</title>
        <authorList>
            <person name="Han L."/>
        </authorList>
    </citation>
    <scope>NUCLEOTIDE SEQUENCE [LARGE SCALE GENOMIC DNA]</scope>
    <source>
        <strain evidence="1 2">NEAU-GS84</strain>
    </source>
</reference>
<keyword evidence="2" id="KW-1185">Reference proteome</keyword>
<dbReference type="CDD" id="cd11532">
    <property type="entry name" value="NTP-PPase_COG4997"/>
    <property type="match status" value="1"/>
</dbReference>
<proteinExistence type="predicted"/>
<dbReference type="Proteomes" id="UP000479526">
    <property type="component" value="Unassembled WGS sequence"/>
</dbReference>
<accession>A0A7C9J264</accession>
<gene>
    <name evidence="1" type="ORF">GT755_12320</name>
</gene>
<name>A0A7C9J264_9ACTN</name>
<dbReference type="AlphaFoldDB" id="A0A7C9J264"/>
<dbReference type="InterPro" id="IPR038735">
    <property type="entry name" value="MSMEG_1276-like_NTP-PPase_dom"/>
</dbReference>
<dbReference type="EMBL" id="WXEW01000003">
    <property type="protein sequence ID" value="NAS22467.1"/>
    <property type="molecule type" value="Genomic_DNA"/>
</dbReference>
<sequence>MLSGRFAFPADGKLVRDLIPDVIRASGVEPLIREAHRDELPGLLRAKLEEELAEALCSGHPEDPEEFADLLEVLYALAALQGLTPFDLESIRERKAAERGGFEKCLVWLGNRAGDAA</sequence>
<evidence type="ECO:0000313" key="1">
    <source>
        <dbReference type="EMBL" id="NAS22467.1"/>
    </source>
</evidence>
<organism evidence="1 2">
    <name type="scientific">Herbidospora solisilvae</name>
    <dbReference type="NCBI Taxonomy" id="2696284"/>
    <lineage>
        <taxon>Bacteria</taxon>
        <taxon>Bacillati</taxon>
        <taxon>Actinomycetota</taxon>
        <taxon>Actinomycetes</taxon>
        <taxon>Streptosporangiales</taxon>
        <taxon>Streptosporangiaceae</taxon>
        <taxon>Herbidospora</taxon>
    </lineage>
</organism>
<evidence type="ECO:0000313" key="2">
    <source>
        <dbReference type="Proteomes" id="UP000479526"/>
    </source>
</evidence>
<comment type="caution">
    <text evidence="1">The sequence shown here is derived from an EMBL/GenBank/DDBJ whole genome shotgun (WGS) entry which is preliminary data.</text>
</comment>
<evidence type="ECO:0008006" key="3">
    <source>
        <dbReference type="Google" id="ProtNLM"/>
    </source>
</evidence>
<protein>
    <recommendedName>
        <fullName evidence="3">Phosphoribosyl-ATP pyrophosphohydrolase</fullName>
    </recommendedName>
</protein>